<dbReference type="Proteomes" id="UP000821865">
    <property type="component" value="Chromosome 8"/>
</dbReference>
<comment type="caution">
    <text evidence="1">The sequence shown here is derived from an EMBL/GenBank/DDBJ whole genome shotgun (WGS) entry which is preliminary data.</text>
</comment>
<dbReference type="EMBL" id="CM023477">
    <property type="protein sequence ID" value="KAH7937168.1"/>
    <property type="molecule type" value="Genomic_DNA"/>
</dbReference>
<organism evidence="1 2">
    <name type="scientific">Dermacentor silvarum</name>
    <name type="common">Tick</name>
    <dbReference type="NCBI Taxonomy" id="543639"/>
    <lineage>
        <taxon>Eukaryota</taxon>
        <taxon>Metazoa</taxon>
        <taxon>Ecdysozoa</taxon>
        <taxon>Arthropoda</taxon>
        <taxon>Chelicerata</taxon>
        <taxon>Arachnida</taxon>
        <taxon>Acari</taxon>
        <taxon>Parasitiformes</taxon>
        <taxon>Ixodida</taxon>
        <taxon>Ixodoidea</taxon>
        <taxon>Ixodidae</taxon>
        <taxon>Rhipicephalinae</taxon>
        <taxon>Dermacentor</taxon>
    </lineage>
</organism>
<name>A0ACB8C8A6_DERSI</name>
<proteinExistence type="predicted"/>
<reference evidence="1" key="1">
    <citation type="submission" date="2020-05" db="EMBL/GenBank/DDBJ databases">
        <title>Large-scale comparative analyses of tick genomes elucidate their genetic diversity and vector capacities.</title>
        <authorList>
            <person name="Jia N."/>
            <person name="Wang J."/>
            <person name="Shi W."/>
            <person name="Du L."/>
            <person name="Sun Y."/>
            <person name="Zhan W."/>
            <person name="Jiang J."/>
            <person name="Wang Q."/>
            <person name="Zhang B."/>
            <person name="Ji P."/>
            <person name="Sakyi L.B."/>
            <person name="Cui X."/>
            <person name="Yuan T."/>
            <person name="Jiang B."/>
            <person name="Yang W."/>
            <person name="Lam T.T.-Y."/>
            <person name="Chang Q."/>
            <person name="Ding S."/>
            <person name="Wang X."/>
            <person name="Zhu J."/>
            <person name="Ruan X."/>
            <person name="Zhao L."/>
            <person name="Wei J."/>
            <person name="Que T."/>
            <person name="Du C."/>
            <person name="Cheng J."/>
            <person name="Dai P."/>
            <person name="Han X."/>
            <person name="Huang E."/>
            <person name="Gao Y."/>
            <person name="Liu J."/>
            <person name="Shao H."/>
            <person name="Ye R."/>
            <person name="Li L."/>
            <person name="Wei W."/>
            <person name="Wang X."/>
            <person name="Wang C."/>
            <person name="Yang T."/>
            <person name="Huo Q."/>
            <person name="Li W."/>
            <person name="Guo W."/>
            <person name="Chen H."/>
            <person name="Zhou L."/>
            <person name="Ni X."/>
            <person name="Tian J."/>
            <person name="Zhou Y."/>
            <person name="Sheng Y."/>
            <person name="Liu T."/>
            <person name="Pan Y."/>
            <person name="Xia L."/>
            <person name="Li J."/>
            <person name="Zhao F."/>
            <person name="Cao W."/>
        </authorList>
    </citation>
    <scope>NUCLEOTIDE SEQUENCE</scope>
    <source>
        <strain evidence="1">Dsil-2018</strain>
    </source>
</reference>
<protein>
    <submittedName>
        <fullName evidence="1">Uncharacterized protein</fullName>
    </submittedName>
</protein>
<evidence type="ECO:0000313" key="1">
    <source>
        <dbReference type="EMBL" id="KAH7937168.1"/>
    </source>
</evidence>
<sequence length="318" mass="35207">MCGSTCSCKAGSDGACKHVAAVALKLNNIADAKSSTDMPQMWGRPASKPNTSKKESIEELFGEYKPVYIGGKQPNEQPPSFILKHFPDIDCVMLSTLKLQQQEEAMWAVRDTLEDLVSKAALNANLCMVKDVLNWNYSLPLYALKEACTLSADEVQFFSTKVEITELQAEIIAAETITQGKWHQERSSRISSSIAHRILCRKRSFESLAEQLEKAKRFYSPATDYGIAMEPVARQVLERKAGTTVTQAHVVLQPVTEGSPILARESRSMRLSLLVELGQPASECCILALTLPPPLESRLGFPELQKMGIHRVRRAVLS</sequence>
<keyword evidence="2" id="KW-1185">Reference proteome</keyword>
<evidence type="ECO:0000313" key="2">
    <source>
        <dbReference type="Proteomes" id="UP000821865"/>
    </source>
</evidence>
<accession>A0ACB8C8A6</accession>
<gene>
    <name evidence="1" type="ORF">HPB49_008422</name>
</gene>